<keyword evidence="1" id="KW-0472">Membrane</keyword>
<protein>
    <submittedName>
        <fullName evidence="2">Uncharacterized protein</fullName>
    </submittedName>
</protein>
<keyword evidence="3" id="KW-1185">Reference proteome</keyword>
<dbReference type="EMBL" id="QXIS01000033">
    <property type="protein sequence ID" value="RIE05734.1"/>
    <property type="molecule type" value="Genomic_DNA"/>
</dbReference>
<comment type="caution">
    <text evidence="2">The sequence shown here is derived from an EMBL/GenBank/DDBJ whole genome shotgun (WGS) entry which is preliminary data.</text>
</comment>
<keyword evidence="1" id="KW-1133">Transmembrane helix</keyword>
<sequence length="165" mass="17776">MNKRMLWSRILCVVGFVMMAGGAIVYVVDTLSTGYYHDLLPGALAIGTAMDVFTGVFDPRSPRWLLLTGLTLPGSALVALGAFLGNSRYRKLLYAALVLTACGLIVGFFVYLGLLTESINGPNPRWAFVTYAYPIGGIMSLVGALVVIVEPCRRPRTPKDSVGET</sequence>
<dbReference type="Proteomes" id="UP000266328">
    <property type="component" value="Unassembled WGS sequence"/>
</dbReference>
<organism evidence="2 3">
    <name type="scientific">Candidatus Cryosericum terrychapinii</name>
    <dbReference type="NCBI Taxonomy" id="2290919"/>
    <lineage>
        <taxon>Bacteria</taxon>
        <taxon>Pseudomonadati</taxon>
        <taxon>Caldisericota/Cryosericota group</taxon>
        <taxon>Candidatus Cryosericota</taxon>
        <taxon>Candidatus Cryosericia</taxon>
        <taxon>Candidatus Cryosericales</taxon>
        <taxon>Candidatus Cryosericaceae</taxon>
        <taxon>Candidatus Cryosericum</taxon>
    </lineage>
</organism>
<gene>
    <name evidence="2" type="ORF">SMC7_06155</name>
</gene>
<evidence type="ECO:0000313" key="2">
    <source>
        <dbReference type="EMBL" id="RIE05734.1"/>
    </source>
</evidence>
<feature type="transmembrane region" description="Helical" evidence="1">
    <location>
        <begin position="6"/>
        <end position="27"/>
    </location>
</feature>
<evidence type="ECO:0000313" key="3">
    <source>
        <dbReference type="Proteomes" id="UP000266328"/>
    </source>
</evidence>
<keyword evidence="1" id="KW-0812">Transmembrane</keyword>
<dbReference type="AlphaFoldDB" id="A0A398D3S8"/>
<proteinExistence type="predicted"/>
<evidence type="ECO:0000256" key="1">
    <source>
        <dbReference type="SAM" id="Phobius"/>
    </source>
</evidence>
<dbReference type="RefSeq" id="WP_119089478.1">
    <property type="nucleotide sequence ID" value="NZ_QXIS01000033.1"/>
</dbReference>
<name>A0A398D3S8_9BACT</name>
<dbReference type="OrthoDB" id="3078604at2"/>
<feature type="transmembrane region" description="Helical" evidence="1">
    <location>
        <begin position="63"/>
        <end position="85"/>
    </location>
</feature>
<accession>A0A398D3S8</accession>
<feature type="transmembrane region" description="Helical" evidence="1">
    <location>
        <begin position="126"/>
        <end position="149"/>
    </location>
</feature>
<reference evidence="2 3" key="1">
    <citation type="submission" date="2018-09" db="EMBL/GenBank/DDBJ databases">
        <title>Discovery and Ecogenomic Context for Candidatus Cryosericales, a Global Caldiserica Order Active in Thawing Permafrost.</title>
        <authorList>
            <person name="Martinez M.A."/>
            <person name="Woodcroft B.J."/>
            <person name="Ignacio Espinoza J.C."/>
            <person name="Zayed A."/>
            <person name="Singleton C.M."/>
            <person name="Boyd J."/>
            <person name="Li Y.-F."/>
            <person name="Purvine S."/>
            <person name="Maughan H."/>
            <person name="Hodgkins S.B."/>
            <person name="Anderson D."/>
            <person name="Sederholm M."/>
            <person name="Temperton B."/>
            <person name="Saleska S.R."/>
            <person name="Tyson G.W."/>
            <person name="Rich V.I."/>
        </authorList>
    </citation>
    <scope>NUCLEOTIDE SEQUENCE [LARGE SCALE GENOMIC DNA]</scope>
    <source>
        <strain evidence="2 3">SMC7</strain>
    </source>
</reference>
<feature type="transmembrane region" description="Helical" evidence="1">
    <location>
        <begin position="92"/>
        <end position="114"/>
    </location>
</feature>